<accession>A0ABY1SBI9</accession>
<comment type="caution">
    <text evidence="1">The sequence shown here is derived from an EMBL/GenBank/DDBJ whole genome shotgun (WGS) entry which is preliminary data.</text>
</comment>
<protein>
    <submittedName>
        <fullName evidence="1">Uncharacterized protein</fullName>
    </submittedName>
</protein>
<dbReference type="RefSeq" id="WP_156046817.1">
    <property type="nucleotide sequence ID" value="NZ_FUZJ01000001.1"/>
</dbReference>
<keyword evidence="2" id="KW-1185">Reference proteome</keyword>
<evidence type="ECO:0000313" key="2">
    <source>
        <dbReference type="Proteomes" id="UP000196803"/>
    </source>
</evidence>
<dbReference type="Proteomes" id="UP000196803">
    <property type="component" value="Unassembled WGS sequence"/>
</dbReference>
<organism evidence="1 2">
    <name type="scientific">Caldicellulosiruptor bescii</name>
    <name type="common">Anaerocellum thermophilum</name>
    <dbReference type="NCBI Taxonomy" id="31899"/>
    <lineage>
        <taxon>Bacteria</taxon>
        <taxon>Bacillati</taxon>
        <taxon>Bacillota</taxon>
        <taxon>Bacillota incertae sedis</taxon>
        <taxon>Caldicellulosiruptorales</taxon>
        <taxon>Caldicellulosiruptoraceae</taxon>
        <taxon>Caldicellulosiruptor</taxon>
    </lineage>
</organism>
<reference evidence="1 2" key="1">
    <citation type="submission" date="2017-05" db="EMBL/GenBank/DDBJ databases">
        <authorList>
            <person name="Varghese N."/>
            <person name="Submissions S."/>
        </authorList>
    </citation>
    <scope>NUCLEOTIDE SEQUENCE [LARGE SCALE GENOMIC DNA]</scope>
    <source>
        <strain evidence="1 2">MACB1020</strain>
    </source>
</reference>
<proteinExistence type="predicted"/>
<dbReference type="GeneID" id="43367456"/>
<name>A0ABY1SBI9_CALBS</name>
<dbReference type="EMBL" id="FXXC01000001">
    <property type="protein sequence ID" value="SMR95665.1"/>
    <property type="molecule type" value="Genomic_DNA"/>
</dbReference>
<evidence type="ECO:0000313" key="1">
    <source>
        <dbReference type="EMBL" id="SMR95665.1"/>
    </source>
</evidence>
<gene>
    <name evidence="1" type="ORF">SAMN05216240_2754</name>
</gene>
<sequence>MKKAGWGIWLGFKLRKAAWQVHRVFNNWYFGCSGSCEFGFDLILSDSCLR</sequence>